<evidence type="ECO:0000256" key="1">
    <source>
        <dbReference type="SAM" id="MobiDB-lite"/>
    </source>
</evidence>
<keyword evidence="3" id="KW-1185">Reference proteome</keyword>
<sequence>MSMPIHVCSPQGLELLEKDLEEFHRPHPKRSDRPPSQASPSLSSEVQAKVPSDANSRSLWETDEDESLATKDLEDVSRTVDMCNYDYIPELSDGEAYNPPSQPMLEVVMYLKWRNKTREWATLCCKDLPTSLKKDTLVKTIEQYQVEDALPRPELKGEDKENADNILKLPTKKRNIQLLLTEENLIRCEFLRQWARITREKSVANPRKRPADSIIRKHNSRL</sequence>
<gene>
    <name evidence="2" type="ORF">POM88_030437</name>
</gene>
<organism evidence="2 3">
    <name type="scientific">Heracleum sosnowskyi</name>
    <dbReference type="NCBI Taxonomy" id="360622"/>
    <lineage>
        <taxon>Eukaryota</taxon>
        <taxon>Viridiplantae</taxon>
        <taxon>Streptophyta</taxon>
        <taxon>Embryophyta</taxon>
        <taxon>Tracheophyta</taxon>
        <taxon>Spermatophyta</taxon>
        <taxon>Magnoliopsida</taxon>
        <taxon>eudicotyledons</taxon>
        <taxon>Gunneridae</taxon>
        <taxon>Pentapetalae</taxon>
        <taxon>asterids</taxon>
        <taxon>campanulids</taxon>
        <taxon>Apiales</taxon>
        <taxon>Apiaceae</taxon>
        <taxon>Apioideae</taxon>
        <taxon>apioid superclade</taxon>
        <taxon>Tordylieae</taxon>
        <taxon>Tordyliinae</taxon>
        <taxon>Heracleum</taxon>
    </lineage>
</organism>
<accession>A0AAD8HVK1</accession>
<feature type="compositionally biased region" description="Basic and acidic residues" evidence="1">
    <location>
        <begin position="17"/>
        <end position="33"/>
    </location>
</feature>
<dbReference type="AlphaFoldDB" id="A0AAD8HVK1"/>
<evidence type="ECO:0000313" key="2">
    <source>
        <dbReference type="EMBL" id="KAK1374244.1"/>
    </source>
</evidence>
<proteinExistence type="predicted"/>
<dbReference type="EMBL" id="JAUIZM010000007">
    <property type="protein sequence ID" value="KAK1374244.1"/>
    <property type="molecule type" value="Genomic_DNA"/>
</dbReference>
<protein>
    <submittedName>
        <fullName evidence="2">Uncharacterized protein</fullName>
    </submittedName>
</protein>
<dbReference type="Proteomes" id="UP001237642">
    <property type="component" value="Unassembled WGS sequence"/>
</dbReference>
<feature type="region of interest" description="Disordered" evidence="1">
    <location>
        <begin position="17"/>
        <end position="68"/>
    </location>
</feature>
<comment type="caution">
    <text evidence="2">The sequence shown here is derived from an EMBL/GenBank/DDBJ whole genome shotgun (WGS) entry which is preliminary data.</text>
</comment>
<reference evidence="2" key="1">
    <citation type="submission" date="2023-02" db="EMBL/GenBank/DDBJ databases">
        <title>Genome of toxic invasive species Heracleum sosnowskyi carries increased number of genes despite the absence of recent whole-genome duplications.</title>
        <authorList>
            <person name="Schelkunov M."/>
            <person name="Shtratnikova V."/>
            <person name="Makarenko M."/>
            <person name="Klepikova A."/>
            <person name="Omelchenko D."/>
            <person name="Novikova G."/>
            <person name="Obukhova E."/>
            <person name="Bogdanov V."/>
            <person name="Penin A."/>
            <person name="Logacheva M."/>
        </authorList>
    </citation>
    <scope>NUCLEOTIDE SEQUENCE</scope>
    <source>
        <strain evidence="2">Hsosn_3</strain>
        <tissue evidence="2">Leaf</tissue>
    </source>
</reference>
<evidence type="ECO:0000313" key="3">
    <source>
        <dbReference type="Proteomes" id="UP001237642"/>
    </source>
</evidence>
<reference evidence="2" key="2">
    <citation type="submission" date="2023-05" db="EMBL/GenBank/DDBJ databases">
        <authorList>
            <person name="Schelkunov M.I."/>
        </authorList>
    </citation>
    <scope>NUCLEOTIDE SEQUENCE</scope>
    <source>
        <strain evidence="2">Hsosn_3</strain>
        <tissue evidence="2">Leaf</tissue>
    </source>
</reference>
<feature type="compositionally biased region" description="Polar residues" evidence="1">
    <location>
        <begin position="34"/>
        <end position="46"/>
    </location>
</feature>
<name>A0AAD8HVK1_9APIA</name>